<reference evidence="1" key="1">
    <citation type="journal article" date="2014" name="Int. J. Syst. Evol. Microbiol.">
        <title>Complete genome sequence of Corynebacterium casei LMG S-19264T (=DSM 44701T), isolated from a smear-ripened cheese.</title>
        <authorList>
            <consortium name="US DOE Joint Genome Institute (JGI-PGF)"/>
            <person name="Walter F."/>
            <person name="Albersmeier A."/>
            <person name="Kalinowski J."/>
            <person name="Ruckert C."/>
        </authorList>
    </citation>
    <scope>NUCLEOTIDE SEQUENCE</scope>
    <source>
        <strain evidence="1">KCTC 12870</strain>
    </source>
</reference>
<dbReference type="RefSeq" id="WP_200163421.1">
    <property type="nucleotide sequence ID" value="NZ_BMXG01000015.1"/>
</dbReference>
<reference evidence="1" key="2">
    <citation type="submission" date="2020-09" db="EMBL/GenBank/DDBJ databases">
        <authorList>
            <person name="Sun Q."/>
            <person name="Kim S."/>
        </authorList>
    </citation>
    <scope>NUCLEOTIDE SEQUENCE</scope>
    <source>
        <strain evidence="1">KCTC 12870</strain>
    </source>
</reference>
<organism evidence="1 2">
    <name type="scientific">Cerasicoccus arenae</name>
    <dbReference type="NCBI Taxonomy" id="424488"/>
    <lineage>
        <taxon>Bacteria</taxon>
        <taxon>Pseudomonadati</taxon>
        <taxon>Verrucomicrobiota</taxon>
        <taxon>Opitutia</taxon>
        <taxon>Puniceicoccales</taxon>
        <taxon>Cerasicoccaceae</taxon>
        <taxon>Cerasicoccus</taxon>
    </lineage>
</organism>
<dbReference type="AlphaFoldDB" id="A0A8J3GFG5"/>
<dbReference type="Proteomes" id="UP000642829">
    <property type="component" value="Unassembled WGS sequence"/>
</dbReference>
<protein>
    <submittedName>
        <fullName evidence="1">Uncharacterized protein</fullName>
    </submittedName>
</protein>
<name>A0A8J3GFG5_9BACT</name>
<evidence type="ECO:0000313" key="2">
    <source>
        <dbReference type="Proteomes" id="UP000642829"/>
    </source>
</evidence>
<dbReference type="InterPro" id="IPR023296">
    <property type="entry name" value="Glyco_hydro_beta-prop_sf"/>
</dbReference>
<dbReference type="Gene3D" id="2.115.10.20">
    <property type="entry name" value="Glycosyl hydrolase domain, family 43"/>
    <property type="match status" value="1"/>
</dbReference>
<dbReference type="SUPFAM" id="SSF75005">
    <property type="entry name" value="Arabinanase/levansucrase/invertase"/>
    <property type="match status" value="1"/>
</dbReference>
<dbReference type="EMBL" id="BMXG01000015">
    <property type="protein sequence ID" value="GHC06038.1"/>
    <property type="molecule type" value="Genomic_DNA"/>
</dbReference>
<comment type="caution">
    <text evidence="1">The sequence shown here is derived from an EMBL/GenBank/DDBJ whole genome shotgun (WGS) entry which is preliminary data.</text>
</comment>
<accession>A0A8J3GFG5</accession>
<gene>
    <name evidence="1" type="ORF">GCM10007047_23810</name>
</gene>
<evidence type="ECO:0000313" key="1">
    <source>
        <dbReference type="EMBL" id="GHC06038.1"/>
    </source>
</evidence>
<sequence length="312" mass="35190">MNAPLNAISKITARRSRHNPLITFNSSPTLGQNINGPTAIRVPSWLPNPLGKYYLYFGHHGGQFIRLAYADNPHGPWTIYDPGVLPVANVPAIFGHLASPDVHIDHEQRQLRMYFHGLVPGSKDQKTLLATSCDGINFTAGKDFLAWSYLRVFQWDGWLYGVDVYGNLYRSRHADSGWEMRAKKIVFPVMIQDKFGQRETSIRHCAMLLKGDTMILFYSRKQDAPERILATTVKLTNDWGEWLASTPIDVIQPEMDYEGSMYSNQPSVLGAGIGVRQLRDPCILEDEGLTYLYYSIAGEEGIALAELDIELR</sequence>
<proteinExistence type="predicted"/>
<keyword evidence="2" id="KW-1185">Reference proteome</keyword>